<accession>A0A3A3G157</accession>
<dbReference type="InterPro" id="IPR011051">
    <property type="entry name" value="RmlC_Cupin_sf"/>
</dbReference>
<dbReference type="RefSeq" id="WP_119771701.1">
    <property type="nucleotide sequence ID" value="NZ_QYUO01000003.1"/>
</dbReference>
<proteinExistence type="predicted"/>
<keyword evidence="2" id="KW-1185">Reference proteome</keyword>
<dbReference type="InterPro" id="IPR014710">
    <property type="entry name" value="RmlC-like_jellyroll"/>
</dbReference>
<evidence type="ECO:0000313" key="2">
    <source>
        <dbReference type="Proteomes" id="UP000265955"/>
    </source>
</evidence>
<dbReference type="Gene3D" id="2.60.120.10">
    <property type="entry name" value="Jelly Rolls"/>
    <property type="match status" value="1"/>
</dbReference>
<comment type="caution">
    <text evidence="1">The sequence shown here is derived from an EMBL/GenBank/DDBJ whole genome shotgun (WGS) entry which is preliminary data.</text>
</comment>
<dbReference type="EMBL" id="QYUO01000003">
    <property type="protein sequence ID" value="RJF91803.1"/>
    <property type="molecule type" value="Genomic_DNA"/>
</dbReference>
<dbReference type="InterPro" id="IPR010282">
    <property type="entry name" value="Uncharacterised_HutD/Ves"/>
</dbReference>
<dbReference type="PANTHER" id="PTHR37943">
    <property type="entry name" value="PROTEIN VES"/>
    <property type="match status" value="1"/>
</dbReference>
<dbReference type="PANTHER" id="PTHR37943:SF1">
    <property type="entry name" value="PROTEIN VES"/>
    <property type="match status" value="1"/>
</dbReference>
<dbReference type="Proteomes" id="UP000265955">
    <property type="component" value="Unassembled WGS sequence"/>
</dbReference>
<dbReference type="SUPFAM" id="SSF51182">
    <property type="entry name" value="RmlC-like cupins"/>
    <property type="match status" value="1"/>
</dbReference>
<dbReference type="OrthoDB" id="9800082at2"/>
<evidence type="ECO:0000313" key="1">
    <source>
        <dbReference type="EMBL" id="RJF91803.1"/>
    </source>
</evidence>
<reference evidence="2" key="1">
    <citation type="submission" date="2018-09" db="EMBL/GenBank/DDBJ databases">
        <authorList>
            <person name="Zhu H."/>
        </authorList>
    </citation>
    <scope>NUCLEOTIDE SEQUENCE [LARGE SCALE GENOMIC DNA]</scope>
    <source>
        <strain evidence="2">K1R23-30</strain>
    </source>
</reference>
<sequence>MPIHAQHYNAAAYRVVPWKNGLGSTRELTDTGSGIGFAWRISVPEIVQAGPFSRFDGVDRLLILLEGTGLGLRCGQRDEMVLKKPFDTLYFPGDEATESRLCNGPVRVFNIMAARDKARFSASVLHLEAAPALHHPAPRSTTLVHCLRGSCRLAYDAAQHELGVQETLRLDTVSGGERIVLSSASSATIIKIDIVNG</sequence>
<dbReference type="CDD" id="cd20293">
    <property type="entry name" value="cupin_HutD_N"/>
    <property type="match status" value="1"/>
</dbReference>
<name>A0A3A3G157_9BURK</name>
<dbReference type="AlphaFoldDB" id="A0A3A3G157"/>
<protein>
    <submittedName>
        <fullName evidence="1">HutD family protein</fullName>
    </submittedName>
</protein>
<dbReference type="Pfam" id="PF05962">
    <property type="entry name" value="HutD"/>
    <property type="match status" value="1"/>
</dbReference>
<gene>
    <name evidence="1" type="ORF">D3871_24275</name>
</gene>
<organism evidence="1 2">
    <name type="scientific">Noviherbaspirillum saxi</name>
    <dbReference type="NCBI Taxonomy" id="2320863"/>
    <lineage>
        <taxon>Bacteria</taxon>
        <taxon>Pseudomonadati</taxon>
        <taxon>Pseudomonadota</taxon>
        <taxon>Betaproteobacteria</taxon>
        <taxon>Burkholderiales</taxon>
        <taxon>Oxalobacteraceae</taxon>
        <taxon>Noviherbaspirillum</taxon>
    </lineage>
</organism>